<dbReference type="BioCyc" id="HAUR316274:GHYA-2536-MONOMER"/>
<dbReference type="AlphaFoldDB" id="A9AZK2"/>
<gene>
    <name evidence="1" type="ordered locus">Haur_2508</name>
</gene>
<reference evidence="1 2" key="1">
    <citation type="journal article" date="2011" name="Stand. Genomic Sci.">
        <title>Complete genome sequence of the filamentous gliding predatory bacterium Herpetosiphon aurantiacus type strain (114-95(T)).</title>
        <authorList>
            <person name="Kiss H."/>
            <person name="Nett M."/>
            <person name="Domin N."/>
            <person name="Martin K."/>
            <person name="Maresca J.A."/>
            <person name="Copeland A."/>
            <person name="Lapidus A."/>
            <person name="Lucas S."/>
            <person name="Berry K.W."/>
            <person name="Glavina Del Rio T."/>
            <person name="Dalin E."/>
            <person name="Tice H."/>
            <person name="Pitluck S."/>
            <person name="Richardson P."/>
            <person name="Bruce D."/>
            <person name="Goodwin L."/>
            <person name="Han C."/>
            <person name="Detter J.C."/>
            <person name="Schmutz J."/>
            <person name="Brettin T."/>
            <person name="Land M."/>
            <person name="Hauser L."/>
            <person name="Kyrpides N.C."/>
            <person name="Ivanova N."/>
            <person name="Goker M."/>
            <person name="Woyke T."/>
            <person name="Klenk H.P."/>
            <person name="Bryant D.A."/>
        </authorList>
    </citation>
    <scope>NUCLEOTIDE SEQUENCE [LARGE SCALE GENOMIC DNA]</scope>
    <source>
        <strain evidence="2">ATCC 23779 / DSM 785 / 114-95</strain>
    </source>
</reference>
<keyword evidence="2" id="KW-1185">Reference proteome</keyword>
<protein>
    <submittedName>
        <fullName evidence="1">Uncharacterized protein</fullName>
    </submittedName>
</protein>
<dbReference type="HOGENOM" id="CLU_569582_0_0_0"/>
<organism evidence="1 2">
    <name type="scientific">Herpetosiphon aurantiacus (strain ATCC 23779 / DSM 785 / 114-95)</name>
    <dbReference type="NCBI Taxonomy" id="316274"/>
    <lineage>
        <taxon>Bacteria</taxon>
        <taxon>Bacillati</taxon>
        <taxon>Chloroflexota</taxon>
        <taxon>Chloroflexia</taxon>
        <taxon>Herpetosiphonales</taxon>
        <taxon>Herpetosiphonaceae</taxon>
        <taxon>Herpetosiphon</taxon>
    </lineage>
</organism>
<dbReference type="InParanoid" id="A9AZK2"/>
<sequence length="479" mass="51914">MARQTWIRRSGIVASLVLALWGCGEYIAPATKLTINPNADSGAYYPAIYVDNNDLRHYAWAECQAGNGCDLIYTRMRGSSELLRQTITITNSTASLVYPSLTADNTDTIHLAYLSNQPVPARGDSTYRYYAVSISPDGATISQPVNLQGESINSSLISPIAVRNNDGSHVGVLYTMLDSNQQSLVYRQIAPSLSQPVVIETVASNIILTQPRISIDANNTIHVVYGKRSPISPTRNLGGDPTLDEIRYAHGTLIGITARTVDSYTSASASIPFVYDLTLTDKAYVTYIKHPSATLRGIPTDSLRSHNATDNLTTDLVLPSILEPWNIGEISTVNSGSGRPTVYFAGTNNTFTDAFAFDIWQYDAQASAAMNLSNTANRYENNLASSHFHALDLVAWQADSFDSNGCTTQIVSYRSDIEQTNVAEQFLNPLGCTPSVLQISAGDKVAAGVWISVARNNATLNVPATAFNSYGTFLPIAQR</sequence>
<name>A9AZK2_HERA2</name>
<dbReference type="EMBL" id="CP000875">
    <property type="protein sequence ID" value="ABX05146.1"/>
    <property type="molecule type" value="Genomic_DNA"/>
</dbReference>
<evidence type="ECO:0000313" key="1">
    <source>
        <dbReference type="EMBL" id="ABX05146.1"/>
    </source>
</evidence>
<evidence type="ECO:0000313" key="2">
    <source>
        <dbReference type="Proteomes" id="UP000000787"/>
    </source>
</evidence>
<dbReference type="Proteomes" id="UP000000787">
    <property type="component" value="Chromosome"/>
</dbReference>
<accession>A9AZK2</accession>
<dbReference type="STRING" id="316274.Haur_2508"/>
<proteinExistence type="predicted"/>
<dbReference type="KEGG" id="hau:Haur_2508"/>